<keyword evidence="1" id="KW-1133">Transmembrane helix</keyword>
<reference evidence="3" key="1">
    <citation type="journal article" date="2019" name="Int. J. Syst. Evol. Microbiol.">
        <title>The Global Catalogue of Microorganisms (GCM) 10K type strain sequencing project: providing services to taxonomists for standard genome sequencing and annotation.</title>
        <authorList>
            <consortium name="The Broad Institute Genomics Platform"/>
            <consortium name="The Broad Institute Genome Sequencing Center for Infectious Disease"/>
            <person name="Wu L."/>
            <person name="Ma J."/>
        </authorList>
    </citation>
    <scope>NUCLEOTIDE SEQUENCE [LARGE SCALE GENOMIC DNA]</scope>
    <source>
        <strain evidence="3">CGMCC 1.15407</strain>
    </source>
</reference>
<feature type="transmembrane region" description="Helical" evidence="1">
    <location>
        <begin position="106"/>
        <end position="126"/>
    </location>
</feature>
<evidence type="ECO:0000313" key="2">
    <source>
        <dbReference type="EMBL" id="GGF34270.1"/>
    </source>
</evidence>
<dbReference type="RefSeq" id="WP_137401870.1">
    <property type="nucleotide sequence ID" value="NZ_BMIU01000010.1"/>
</dbReference>
<name>A0ABQ1V1S6_9BACT</name>
<evidence type="ECO:0000256" key="1">
    <source>
        <dbReference type="SAM" id="Phobius"/>
    </source>
</evidence>
<comment type="caution">
    <text evidence="2">The sequence shown here is derived from an EMBL/GenBank/DDBJ whole genome shotgun (WGS) entry which is preliminary data.</text>
</comment>
<dbReference type="EMBL" id="BMIU01000010">
    <property type="protein sequence ID" value="GGF34270.1"/>
    <property type="molecule type" value="Genomic_DNA"/>
</dbReference>
<feature type="transmembrane region" description="Helical" evidence="1">
    <location>
        <begin position="132"/>
        <end position="153"/>
    </location>
</feature>
<accession>A0ABQ1V1S6</accession>
<protein>
    <submittedName>
        <fullName evidence="2">Uncharacterized protein</fullName>
    </submittedName>
</protein>
<dbReference type="Proteomes" id="UP000647339">
    <property type="component" value="Unassembled WGS sequence"/>
</dbReference>
<sequence length="202" mass="22355">MDQQKYMDDLREIREMMNKSSKFISLSGMSGIAAGIIALIGAFVAYRLVYSQWSYDTGVDEMSMLFRLMWIGGLTLVGAIAAGVLFTRNTARKNKQKLWDHPSKRLLVNLAIPIVSGGIFCVILLLKGNLEWIAPLTLVFYGLALINASKYTLGAIRSLGCAEIVLGLLAACFTGYGIWFWAVGFGVLHIVYGLVMQLKYKL</sequence>
<feature type="transmembrane region" description="Helical" evidence="1">
    <location>
        <begin position="64"/>
        <end position="86"/>
    </location>
</feature>
<keyword evidence="1" id="KW-0472">Membrane</keyword>
<keyword evidence="3" id="KW-1185">Reference proteome</keyword>
<gene>
    <name evidence="2" type="ORF">GCM10011339_23150</name>
</gene>
<feature type="transmembrane region" description="Helical" evidence="1">
    <location>
        <begin position="21"/>
        <end position="44"/>
    </location>
</feature>
<evidence type="ECO:0000313" key="3">
    <source>
        <dbReference type="Proteomes" id="UP000647339"/>
    </source>
</evidence>
<feature type="transmembrane region" description="Helical" evidence="1">
    <location>
        <begin position="165"/>
        <end position="192"/>
    </location>
</feature>
<keyword evidence="1" id="KW-0812">Transmembrane</keyword>
<organism evidence="2 3">
    <name type="scientific">Echinicola rosea</name>
    <dbReference type="NCBI Taxonomy" id="1807691"/>
    <lineage>
        <taxon>Bacteria</taxon>
        <taxon>Pseudomonadati</taxon>
        <taxon>Bacteroidota</taxon>
        <taxon>Cytophagia</taxon>
        <taxon>Cytophagales</taxon>
        <taxon>Cyclobacteriaceae</taxon>
        <taxon>Echinicola</taxon>
    </lineage>
</organism>
<proteinExistence type="predicted"/>